<accession>A0A8H8DIH6</accession>
<keyword evidence="8" id="KW-1185">Reference proteome</keyword>
<organism evidence="7 8">
    <name type="scientific">Olpidium bornovanus</name>
    <dbReference type="NCBI Taxonomy" id="278681"/>
    <lineage>
        <taxon>Eukaryota</taxon>
        <taxon>Fungi</taxon>
        <taxon>Fungi incertae sedis</taxon>
        <taxon>Olpidiomycota</taxon>
        <taxon>Olpidiomycotina</taxon>
        <taxon>Olpidiomycetes</taxon>
        <taxon>Olpidiales</taxon>
        <taxon>Olpidiaceae</taxon>
        <taxon>Olpidium</taxon>
    </lineage>
</organism>
<dbReference type="Proteomes" id="UP000673691">
    <property type="component" value="Unassembled WGS sequence"/>
</dbReference>
<evidence type="ECO:0000256" key="1">
    <source>
        <dbReference type="ARBA" id="ARBA00004123"/>
    </source>
</evidence>
<evidence type="ECO:0000256" key="6">
    <source>
        <dbReference type="SAM" id="MobiDB-lite"/>
    </source>
</evidence>
<dbReference type="GO" id="GO:1902977">
    <property type="term" value="P:mitotic DNA replication preinitiation complex assembly"/>
    <property type="evidence" value="ECO:0007669"/>
    <property type="project" value="TreeGrafter"/>
</dbReference>
<sequence length="416" mass="45068">MNVDLRTSLRTKINRTAPEYGLHELYFPSFVRTYGWEYKFSSADAVYAVTAVIECSPGIAASLGAHIDWTDGSHSAAALVDAGGGGASDGNEEFGLGFYKALDALDKCSFRLAVLRDEPDLQILCHPLTLSKLSLFLVDAMRVTPVELHEELNLSGNLQEYGKTNLPFVLAVLDEQKDRYLVAGVTGSARHGDVRKKCVVTVPEPLYTEAHFQARLPAKETEGLGIRVGVEVYSAPGHGKSQQNPLRGAVPKGRPHARQAGGTKGMYPHAVARHDSAKRSTLPPSWEDNGDMPHVGVRHGSAKCSTLKEVVGLKPEKAAMAEQERELNNTVEMLALKPAPNANEEHGDSRSGRHRRGKSHSVTNTRNDPVAELIVCTLFASVPQFTGAGGVAKVTDFLREIDTAVGAFCRPGNQRR</sequence>
<dbReference type="GO" id="GO:0000727">
    <property type="term" value="P:double-strand break repair via break-induced replication"/>
    <property type="evidence" value="ECO:0007669"/>
    <property type="project" value="TreeGrafter"/>
</dbReference>
<comment type="subcellular location">
    <subcellularLocation>
        <location evidence="1">Nucleus</location>
    </subcellularLocation>
</comment>
<dbReference type="GO" id="GO:0003697">
    <property type="term" value="F:single-stranded DNA binding"/>
    <property type="evidence" value="ECO:0007669"/>
    <property type="project" value="TreeGrafter"/>
</dbReference>
<keyword evidence="4" id="KW-0539">Nucleus</keyword>
<dbReference type="AlphaFoldDB" id="A0A8H8DIH6"/>
<feature type="region of interest" description="Disordered" evidence="6">
    <location>
        <begin position="338"/>
        <end position="365"/>
    </location>
</feature>
<gene>
    <name evidence="7" type="ORF">BJ554DRAFT_8182</name>
</gene>
<protein>
    <submittedName>
        <fullName evidence="7">Uncharacterized protein</fullName>
    </submittedName>
</protein>
<comment type="caution">
    <text evidence="7">The sequence shown here is derived from an EMBL/GenBank/DDBJ whole genome shotgun (WGS) entry which is preliminary data.</text>
</comment>
<dbReference type="Pfam" id="PF02724">
    <property type="entry name" value="CDC45"/>
    <property type="match status" value="2"/>
</dbReference>
<evidence type="ECO:0000256" key="5">
    <source>
        <dbReference type="ARBA" id="ARBA00023306"/>
    </source>
</evidence>
<keyword evidence="3" id="KW-0235">DNA replication</keyword>
<evidence type="ECO:0000256" key="3">
    <source>
        <dbReference type="ARBA" id="ARBA00022705"/>
    </source>
</evidence>
<evidence type="ECO:0000313" key="7">
    <source>
        <dbReference type="EMBL" id="KAG5459849.1"/>
    </source>
</evidence>
<dbReference type="GO" id="GO:0031261">
    <property type="term" value="C:DNA replication preinitiation complex"/>
    <property type="evidence" value="ECO:0007669"/>
    <property type="project" value="TreeGrafter"/>
</dbReference>
<comment type="similarity">
    <text evidence="2">Belongs to the CDC45 family.</text>
</comment>
<dbReference type="GO" id="GO:0006270">
    <property type="term" value="P:DNA replication initiation"/>
    <property type="evidence" value="ECO:0007669"/>
    <property type="project" value="InterPro"/>
</dbReference>
<reference evidence="7 8" key="1">
    <citation type="journal article" name="Sci. Rep.">
        <title>Genome-scale phylogenetic analyses confirm Olpidium as the closest living zoosporic fungus to the non-flagellated, terrestrial fungi.</title>
        <authorList>
            <person name="Chang Y."/>
            <person name="Rochon D."/>
            <person name="Sekimoto S."/>
            <person name="Wang Y."/>
            <person name="Chovatia M."/>
            <person name="Sandor L."/>
            <person name="Salamov A."/>
            <person name="Grigoriev I.V."/>
            <person name="Stajich J.E."/>
            <person name="Spatafora J.W."/>
        </authorList>
    </citation>
    <scope>NUCLEOTIDE SEQUENCE [LARGE SCALE GENOMIC DNA]</scope>
    <source>
        <strain evidence="7">S191</strain>
    </source>
</reference>
<dbReference type="PANTHER" id="PTHR10507">
    <property type="entry name" value="CDC45-RELATED PROTEIN"/>
    <property type="match status" value="1"/>
</dbReference>
<proteinExistence type="inferred from homology"/>
<feature type="region of interest" description="Disordered" evidence="6">
    <location>
        <begin position="235"/>
        <end position="266"/>
    </location>
</feature>
<evidence type="ECO:0000256" key="4">
    <source>
        <dbReference type="ARBA" id="ARBA00023242"/>
    </source>
</evidence>
<evidence type="ECO:0000313" key="8">
    <source>
        <dbReference type="Proteomes" id="UP000673691"/>
    </source>
</evidence>
<dbReference type="OrthoDB" id="10258882at2759"/>
<dbReference type="EMBL" id="JAEFCI010006198">
    <property type="protein sequence ID" value="KAG5459849.1"/>
    <property type="molecule type" value="Genomic_DNA"/>
</dbReference>
<dbReference type="PANTHER" id="PTHR10507:SF0">
    <property type="entry name" value="CELL DIVISION CONTROL PROTEIN 45 HOMOLOG"/>
    <property type="match status" value="1"/>
</dbReference>
<keyword evidence="5" id="KW-0131">Cell cycle</keyword>
<dbReference type="GO" id="GO:0003688">
    <property type="term" value="F:DNA replication origin binding"/>
    <property type="evidence" value="ECO:0007669"/>
    <property type="project" value="TreeGrafter"/>
</dbReference>
<name>A0A8H8DIH6_9FUNG</name>
<dbReference type="GO" id="GO:0003682">
    <property type="term" value="F:chromatin binding"/>
    <property type="evidence" value="ECO:0007669"/>
    <property type="project" value="TreeGrafter"/>
</dbReference>
<evidence type="ECO:0000256" key="2">
    <source>
        <dbReference type="ARBA" id="ARBA00010727"/>
    </source>
</evidence>
<dbReference type="InterPro" id="IPR003874">
    <property type="entry name" value="CDC45"/>
</dbReference>